<name>A0ABN2GSD6_9ACTN</name>
<dbReference type="Pfam" id="PF01370">
    <property type="entry name" value="Epimerase"/>
    <property type="match status" value="1"/>
</dbReference>
<organism evidence="2 3">
    <name type="scientific">Fodinicola feengrottensis</name>
    <dbReference type="NCBI Taxonomy" id="435914"/>
    <lineage>
        <taxon>Bacteria</taxon>
        <taxon>Bacillati</taxon>
        <taxon>Actinomycetota</taxon>
        <taxon>Actinomycetes</taxon>
        <taxon>Mycobacteriales</taxon>
        <taxon>Fodinicola</taxon>
    </lineage>
</organism>
<sequence length="283" mass="29968">MRVLVTGGCGFLGRVVTRELLARGYDVDVLTRGSDGVEGAGTVRADLREAMGPIAGKYDAIAHLAAPPSARESFVDPLTFFDVIVGGTRNLLAAAGGQPRIVFASTNAVYGSAHDGRLSEDRSTHPESPYAAAKLAAEQIVDGYDAVTLRIFNIAGPYDTDPTRILPRILTAAADGQPIAVNGDGIAVRDFVHVRDVAVAVVRSLEGPKGIYNIGTGEGVSVIDLIQAVERITGRTVEVQHNPPKPEPHSLIADITKARSALGWRPEFSALERIVSDAWKARG</sequence>
<dbReference type="InterPro" id="IPR001509">
    <property type="entry name" value="Epimerase_deHydtase"/>
</dbReference>
<gene>
    <name evidence="2" type="primary">galE_2</name>
    <name evidence="2" type="ORF">GCM10009765_26630</name>
</gene>
<evidence type="ECO:0000313" key="3">
    <source>
        <dbReference type="Proteomes" id="UP001500618"/>
    </source>
</evidence>
<evidence type="ECO:0000259" key="1">
    <source>
        <dbReference type="Pfam" id="PF01370"/>
    </source>
</evidence>
<dbReference type="SUPFAM" id="SSF51735">
    <property type="entry name" value="NAD(P)-binding Rossmann-fold domains"/>
    <property type="match status" value="1"/>
</dbReference>
<dbReference type="PANTHER" id="PTHR43245">
    <property type="entry name" value="BIFUNCTIONAL POLYMYXIN RESISTANCE PROTEIN ARNA"/>
    <property type="match status" value="1"/>
</dbReference>
<reference evidence="2 3" key="1">
    <citation type="journal article" date="2019" name="Int. J. Syst. Evol. Microbiol.">
        <title>The Global Catalogue of Microorganisms (GCM) 10K type strain sequencing project: providing services to taxonomists for standard genome sequencing and annotation.</title>
        <authorList>
            <consortium name="The Broad Institute Genomics Platform"/>
            <consortium name="The Broad Institute Genome Sequencing Center for Infectious Disease"/>
            <person name="Wu L."/>
            <person name="Ma J."/>
        </authorList>
    </citation>
    <scope>NUCLEOTIDE SEQUENCE [LARGE SCALE GENOMIC DNA]</scope>
    <source>
        <strain evidence="2 3">JCM 14718</strain>
    </source>
</reference>
<feature type="domain" description="NAD-dependent epimerase/dehydratase" evidence="1">
    <location>
        <begin position="3"/>
        <end position="215"/>
    </location>
</feature>
<dbReference type="InterPro" id="IPR050177">
    <property type="entry name" value="Lipid_A_modif_metabolic_enz"/>
</dbReference>
<comment type="caution">
    <text evidence="2">The sequence shown here is derived from an EMBL/GenBank/DDBJ whole genome shotgun (WGS) entry which is preliminary data.</text>
</comment>
<dbReference type="RefSeq" id="WP_344310259.1">
    <property type="nucleotide sequence ID" value="NZ_BAAANY010000009.1"/>
</dbReference>
<dbReference type="EMBL" id="BAAANY010000009">
    <property type="protein sequence ID" value="GAA1676007.1"/>
    <property type="molecule type" value="Genomic_DNA"/>
</dbReference>
<keyword evidence="3" id="KW-1185">Reference proteome</keyword>
<dbReference type="Gene3D" id="3.40.50.720">
    <property type="entry name" value="NAD(P)-binding Rossmann-like Domain"/>
    <property type="match status" value="1"/>
</dbReference>
<accession>A0ABN2GSD6</accession>
<dbReference type="InterPro" id="IPR036291">
    <property type="entry name" value="NAD(P)-bd_dom_sf"/>
</dbReference>
<protein>
    <submittedName>
        <fullName evidence="2">UDP-glucose 4-epimerase GalE</fullName>
    </submittedName>
</protein>
<evidence type="ECO:0000313" key="2">
    <source>
        <dbReference type="EMBL" id="GAA1676007.1"/>
    </source>
</evidence>
<dbReference type="PRINTS" id="PR01713">
    <property type="entry name" value="NUCEPIMERASE"/>
</dbReference>
<proteinExistence type="predicted"/>
<dbReference type="Proteomes" id="UP001500618">
    <property type="component" value="Unassembled WGS sequence"/>
</dbReference>
<dbReference type="PANTHER" id="PTHR43245:SF23">
    <property type="entry name" value="NAD(P)-BINDING DOMAIN-CONTAINING PROTEIN"/>
    <property type="match status" value="1"/>
</dbReference>